<keyword evidence="2" id="KW-1185">Reference proteome</keyword>
<protein>
    <submittedName>
        <fullName evidence="1">Uncharacterized protein</fullName>
    </submittedName>
</protein>
<organism evidence="1 2">
    <name type="scientific">Decorospora gaudefroyi</name>
    <dbReference type="NCBI Taxonomy" id="184978"/>
    <lineage>
        <taxon>Eukaryota</taxon>
        <taxon>Fungi</taxon>
        <taxon>Dikarya</taxon>
        <taxon>Ascomycota</taxon>
        <taxon>Pezizomycotina</taxon>
        <taxon>Dothideomycetes</taxon>
        <taxon>Pleosporomycetidae</taxon>
        <taxon>Pleosporales</taxon>
        <taxon>Pleosporineae</taxon>
        <taxon>Pleosporaceae</taxon>
        <taxon>Decorospora</taxon>
    </lineage>
</organism>
<dbReference type="Proteomes" id="UP000800040">
    <property type="component" value="Unassembled WGS sequence"/>
</dbReference>
<evidence type="ECO:0000313" key="2">
    <source>
        <dbReference type="Proteomes" id="UP000800040"/>
    </source>
</evidence>
<sequence>MHVTHGSNADASLPISRLSVAVVVCRRPLQTTDGRTSQSPCQTDISVCHGPESRFKLSACCRVLSTGPTIKSKTPSAPAADVGTGQDPTISPPIPVAETDLCHPSLGRQLRQGTFLHLQHEACIPDSETPLELANQATQNPQDPELLESRIPSTPVYVKHSLSFDLRATSILGFDAAV</sequence>
<name>A0A6A5KLI5_9PLEO</name>
<dbReference type="EMBL" id="ML975270">
    <property type="protein sequence ID" value="KAF1836649.1"/>
    <property type="molecule type" value="Genomic_DNA"/>
</dbReference>
<proteinExistence type="predicted"/>
<evidence type="ECO:0000313" key="1">
    <source>
        <dbReference type="EMBL" id="KAF1836649.1"/>
    </source>
</evidence>
<gene>
    <name evidence="1" type="ORF">BDW02DRAFT_211122</name>
</gene>
<dbReference type="AlphaFoldDB" id="A0A6A5KLI5"/>
<reference evidence="1" key="1">
    <citation type="submission" date="2020-01" db="EMBL/GenBank/DDBJ databases">
        <authorList>
            <consortium name="DOE Joint Genome Institute"/>
            <person name="Haridas S."/>
            <person name="Albert R."/>
            <person name="Binder M."/>
            <person name="Bloem J."/>
            <person name="Labutti K."/>
            <person name="Salamov A."/>
            <person name="Andreopoulos B."/>
            <person name="Baker S.E."/>
            <person name="Barry K."/>
            <person name="Bills G."/>
            <person name="Bluhm B.H."/>
            <person name="Cannon C."/>
            <person name="Castanera R."/>
            <person name="Culley D.E."/>
            <person name="Daum C."/>
            <person name="Ezra D."/>
            <person name="Gonzalez J.B."/>
            <person name="Henrissat B."/>
            <person name="Kuo A."/>
            <person name="Liang C."/>
            <person name="Lipzen A."/>
            <person name="Lutzoni F."/>
            <person name="Magnuson J."/>
            <person name="Mondo S."/>
            <person name="Nolan M."/>
            <person name="Ohm R."/>
            <person name="Pangilinan J."/>
            <person name="Park H.-J."/>
            <person name="Ramirez L."/>
            <person name="Alfaro M."/>
            <person name="Sun H."/>
            <person name="Tritt A."/>
            <person name="Yoshinaga Y."/>
            <person name="Zwiers L.-H."/>
            <person name="Turgeon B.G."/>
            <person name="Goodwin S.B."/>
            <person name="Spatafora J.W."/>
            <person name="Crous P.W."/>
            <person name="Grigoriev I.V."/>
        </authorList>
    </citation>
    <scope>NUCLEOTIDE SEQUENCE</scope>
    <source>
        <strain evidence="1">P77</strain>
    </source>
</reference>
<accession>A0A6A5KLI5</accession>